<keyword evidence="7" id="KW-1133">Transmembrane helix</keyword>
<reference evidence="14" key="1">
    <citation type="submission" date="2018-01" db="EMBL/GenBank/DDBJ databases">
        <title>Molecular characterization of ligustrum virus A (Carlavirus, Betaflexiviridae) first isolated from Syringa Linn. by Small RNA sequencing in North China.</title>
        <authorList>
            <person name="Yang C."/>
            <person name="Han T."/>
        </authorList>
    </citation>
    <scope>NUCLEOTIDE SEQUENCE</scope>
    <source>
        <strain evidence="14">LVA-DX-xbm</strain>
    </source>
</reference>
<evidence type="ECO:0000256" key="4">
    <source>
        <dbReference type="ARBA" id="ARBA00022448"/>
    </source>
</evidence>
<accession>A0A386AVT3</accession>
<evidence type="ECO:0000256" key="2">
    <source>
        <dbReference type="ARBA" id="ARBA00010355"/>
    </source>
</evidence>
<evidence type="ECO:0000256" key="12">
    <source>
        <dbReference type="ARBA" id="ARBA00030266"/>
    </source>
</evidence>
<comment type="function">
    <text evidence="11">Plays a role in viral cell-to-cell propagation, by facilitating genome transport to neighboring plant cells through plasmosdesmata. May induce the formation of granular vesicles derived from the Endoplasmic reticulum, which align on actin filaments.</text>
</comment>
<keyword evidence="9" id="KW-0472">Membrane</keyword>
<evidence type="ECO:0000256" key="13">
    <source>
        <dbReference type="ARBA" id="ARBA00033148"/>
    </source>
</evidence>
<evidence type="ECO:0000256" key="9">
    <source>
        <dbReference type="ARBA" id="ARBA00023136"/>
    </source>
</evidence>
<evidence type="ECO:0000256" key="10">
    <source>
        <dbReference type="ARBA" id="ARBA00023184"/>
    </source>
</evidence>
<name>A0A386AVT3_9VIRU</name>
<keyword evidence="5" id="KW-0812">Transmembrane</keyword>
<organism evidence="14">
    <name type="scientific">Ligustrum virus A</name>
    <dbReference type="NCBI Taxonomy" id="1899566"/>
    <lineage>
        <taxon>Viruses</taxon>
        <taxon>Riboviria</taxon>
        <taxon>Orthornavirae</taxon>
        <taxon>Kitrinoviricota</taxon>
        <taxon>Alsuviricetes</taxon>
        <taxon>Tymovirales</taxon>
        <taxon>Betaflexiviridae</taxon>
        <taxon>Quinvirinae</taxon>
        <taxon>Carlavirus</taxon>
        <taxon>Carlavirus alphaligustri</taxon>
    </lineage>
</organism>
<proteinExistence type="inferred from homology"/>
<keyword evidence="8" id="KW-0916">Viral movement protein</keyword>
<dbReference type="EMBL" id="MG865890">
    <property type="protein sequence ID" value="AYC63231.1"/>
    <property type="molecule type" value="Genomic_RNA"/>
</dbReference>
<keyword evidence="6" id="KW-1043">Host membrane</keyword>
<protein>
    <recommendedName>
        <fullName evidence="3">Movement protein TGBp3</fullName>
    </recommendedName>
    <alternativeName>
        <fullName evidence="12">7 kDa protein</fullName>
    </alternativeName>
    <alternativeName>
        <fullName evidence="13">Triple gene block 3 protein</fullName>
    </alternativeName>
</protein>
<evidence type="ECO:0000256" key="5">
    <source>
        <dbReference type="ARBA" id="ARBA00022692"/>
    </source>
</evidence>
<comment type="similarity">
    <text evidence="2">Belongs to the Tymovirales TGBp3 protein family.</text>
</comment>
<dbReference type="InterPro" id="IPR003411">
    <property type="entry name" value="TGBp3"/>
</dbReference>
<evidence type="ECO:0000256" key="8">
    <source>
        <dbReference type="ARBA" id="ARBA00023031"/>
    </source>
</evidence>
<evidence type="ECO:0000256" key="1">
    <source>
        <dbReference type="ARBA" id="ARBA00004625"/>
    </source>
</evidence>
<evidence type="ECO:0000313" key="14">
    <source>
        <dbReference type="EMBL" id="AYC63231.1"/>
    </source>
</evidence>
<evidence type="ECO:0000256" key="7">
    <source>
        <dbReference type="ARBA" id="ARBA00022989"/>
    </source>
</evidence>
<dbReference type="GO" id="GO:0044167">
    <property type="term" value="C:host cell endoplasmic reticulum membrane"/>
    <property type="evidence" value="ECO:0007669"/>
    <property type="project" value="UniProtKB-SubCell"/>
</dbReference>
<keyword evidence="4" id="KW-0813">Transport</keyword>
<evidence type="ECO:0000256" key="6">
    <source>
        <dbReference type="ARBA" id="ARBA00022870"/>
    </source>
</evidence>
<sequence>MFELCVVVSCVLLILASLYLNSFSEPCSITITGESVRIVGCVQTPEFIELIGKLKPAGSC</sequence>
<evidence type="ECO:0000256" key="3">
    <source>
        <dbReference type="ARBA" id="ARBA00013812"/>
    </source>
</evidence>
<evidence type="ECO:0000256" key="11">
    <source>
        <dbReference type="ARBA" id="ARBA00025270"/>
    </source>
</evidence>
<dbReference type="Pfam" id="PF02495">
    <property type="entry name" value="TGBp3"/>
    <property type="match status" value="1"/>
</dbReference>
<keyword evidence="10" id="KW-1038">Host endoplasmic reticulum</keyword>
<comment type="subcellular location">
    <subcellularLocation>
        <location evidence="1">Host endoplasmic reticulum membrane</location>
    </subcellularLocation>
</comment>
<dbReference type="GO" id="GO:0046740">
    <property type="term" value="P:transport of virus in host, cell to cell"/>
    <property type="evidence" value="ECO:0007669"/>
    <property type="project" value="UniProtKB-KW"/>
</dbReference>